<feature type="compositionally biased region" description="Basic and acidic residues" evidence="2">
    <location>
        <begin position="1632"/>
        <end position="1642"/>
    </location>
</feature>
<dbReference type="SMART" id="SM00072">
    <property type="entry name" value="GuKc"/>
    <property type="match status" value="1"/>
</dbReference>
<feature type="compositionally biased region" description="Basic and acidic residues" evidence="2">
    <location>
        <begin position="853"/>
        <end position="862"/>
    </location>
</feature>
<evidence type="ECO:0000259" key="4">
    <source>
        <dbReference type="PROSITE" id="PS50106"/>
    </source>
</evidence>
<dbReference type="GO" id="GO:0016301">
    <property type="term" value="F:kinase activity"/>
    <property type="evidence" value="ECO:0007669"/>
    <property type="project" value="UniProtKB-KW"/>
</dbReference>
<dbReference type="InterPro" id="IPR035537">
    <property type="entry name" value="DLG5_SH3"/>
</dbReference>
<feature type="coiled-coil region" evidence="1">
    <location>
        <begin position="54"/>
        <end position="273"/>
    </location>
</feature>
<proteinExistence type="predicted"/>
<feature type="region of interest" description="Disordered" evidence="2">
    <location>
        <begin position="1013"/>
        <end position="1032"/>
    </location>
</feature>
<organism evidence="6 7">
    <name type="scientific">Lutzomyia longipalpis</name>
    <name type="common">Sand fly</name>
    <dbReference type="NCBI Taxonomy" id="7200"/>
    <lineage>
        <taxon>Eukaryota</taxon>
        <taxon>Metazoa</taxon>
        <taxon>Ecdysozoa</taxon>
        <taxon>Arthropoda</taxon>
        <taxon>Hexapoda</taxon>
        <taxon>Insecta</taxon>
        <taxon>Pterygota</taxon>
        <taxon>Neoptera</taxon>
        <taxon>Endopterygota</taxon>
        <taxon>Diptera</taxon>
        <taxon>Nematocera</taxon>
        <taxon>Psychodoidea</taxon>
        <taxon>Psychodidae</taxon>
        <taxon>Lutzomyia</taxon>
        <taxon>Lutzomyia</taxon>
    </lineage>
</organism>
<dbReference type="GO" id="GO:0005886">
    <property type="term" value="C:plasma membrane"/>
    <property type="evidence" value="ECO:0007669"/>
    <property type="project" value="TreeGrafter"/>
</dbReference>
<feature type="domain" description="PDZ" evidence="4">
    <location>
        <begin position="1474"/>
        <end position="1554"/>
    </location>
</feature>
<feature type="compositionally biased region" description="Polar residues" evidence="2">
    <location>
        <begin position="1202"/>
        <end position="1219"/>
    </location>
</feature>
<dbReference type="Pfam" id="PF00595">
    <property type="entry name" value="PDZ"/>
    <property type="match status" value="4"/>
</dbReference>
<keyword evidence="5" id="KW-0418">Kinase</keyword>
<feature type="compositionally biased region" description="Basic residues" evidence="2">
    <location>
        <begin position="1659"/>
        <end position="1669"/>
    </location>
</feature>
<feature type="region of interest" description="Disordered" evidence="2">
    <location>
        <begin position="1632"/>
        <end position="1677"/>
    </location>
</feature>
<evidence type="ECO:0000313" key="6">
    <source>
        <dbReference type="EnsemblMetazoa" id="LLOJ009477-PA"/>
    </source>
</evidence>
<dbReference type="Proteomes" id="UP000092461">
    <property type="component" value="Unassembled WGS sequence"/>
</dbReference>
<dbReference type="Gene3D" id="2.30.30.40">
    <property type="entry name" value="SH3 Domains"/>
    <property type="match status" value="1"/>
</dbReference>
<dbReference type="EMBL" id="AJWK01032869">
    <property type="status" value="NOT_ANNOTATED_CDS"/>
    <property type="molecule type" value="Genomic_DNA"/>
</dbReference>
<dbReference type="InterPro" id="IPR053004">
    <property type="entry name" value="MAGUK_Signaling_Regulators"/>
</dbReference>
<dbReference type="CDD" id="cd11860">
    <property type="entry name" value="SH3_DLG5"/>
    <property type="match status" value="1"/>
</dbReference>
<dbReference type="InterPro" id="IPR008145">
    <property type="entry name" value="GK/Ca_channel_bsu"/>
</dbReference>
<feature type="region of interest" description="Disordered" evidence="2">
    <location>
        <begin position="1175"/>
        <end position="1232"/>
    </location>
</feature>
<evidence type="ECO:0000313" key="7">
    <source>
        <dbReference type="Proteomes" id="UP000092461"/>
    </source>
</evidence>
<feature type="domain" description="PDZ" evidence="4">
    <location>
        <begin position="521"/>
        <end position="600"/>
    </location>
</feature>
<feature type="region of interest" description="Disordered" evidence="2">
    <location>
        <begin position="1369"/>
        <end position="1401"/>
    </location>
</feature>
<feature type="region of interest" description="Disordered" evidence="2">
    <location>
        <begin position="791"/>
        <end position="815"/>
    </location>
</feature>
<dbReference type="PROSITE" id="PS50106">
    <property type="entry name" value="PDZ"/>
    <property type="match status" value="4"/>
</dbReference>
<evidence type="ECO:0000256" key="1">
    <source>
        <dbReference type="SAM" id="Coils"/>
    </source>
</evidence>
<name>A0A1B0CWU3_LUTLO</name>
<dbReference type="GO" id="GO:0035331">
    <property type="term" value="P:negative regulation of hippo signaling"/>
    <property type="evidence" value="ECO:0007669"/>
    <property type="project" value="TreeGrafter"/>
</dbReference>
<feature type="compositionally biased region" description="Basic and acidic residues" evidence="2">
    <location>
        <begin position="712"/>
        <end position="721"/>
    </location>
</feature>
<feature type="region of interest" description="Disordered" evidence="2">
    <location>
        <begin position="1432"/>
        <end position="1451"/>
    </location>
</feature>
<dbReference type="InterPro" id="IPR008144">
    <property type="entry name" value="Guanylate_kin-like_dom"/>
</dbReference>
<feature type="region of interest" description="Disordered" evidence="2">
    <location>
        <begin position="711"/>
        <end position="747"/>
    </location>
</feature>
<protein>
    <submittedName>
        <fullName evidence="5">Putative membrane-associated guanylate kinase maguk</fullName>
    </submittedName>
</protein>
<dbReference type="SUPFAM" id="SSF52540">
    <property type="entry name" value="P-loop containing nucleoside triphosphate hydrolases"/>
    <property type="match status" value="1"/>
</dbReference>
<accession>A0A1B0CWU3</accession>
<feature type="coiled-coil region" evidence="1">
    <location>
        <begin position="313"/>
        <end position="411"/>
    </location>
</feature>
<dbReference type="Gene3D" id="2.30.42.10">
    <property type="match status" value="4"/>
</dbReference>
<dbReference type="InterPro" id="IPR001478">
    <property type="entry name" value="PDZ"/>
</dbReference>
<reference evidence="6" key="3">
    <citation type="submission" date="2020-05" db="UniProtKB">
        <authorList>
            <consortium name="EnsemblMetazoa"/>
        </authorList>
    </citation>
    <scope>IDENTIFICATION</scope>
    <source>
        <strain evidence="6">Jacobina</strain>
    </source>
</reference>
<dbReference type="VEuPathDB" id="VectorBase:LLONM1_000012"/>
<feature type="compositionally biased region" description="Polar residues" evidence="2">
    <location>
        <begin position="1387"/>
        <end position="1401"/>
    </location>
</feature>
<feature type="domain" description="PDZ" evidence="4">
    <location>
        <begin position="608"/>
        <end position="686"/>
    </location>
</feature>
<feature type="compositionally biased region" description="Pro residues" evidence="2">
    <location>
        <begin position="1018"/>
        <end position="1029"/>
    </location>
</feature>
<reference evidence="5" key="2">
    <citation type="journal article" date="2020" name="BMC">
        <title>Leishmania infection induces a limited differential gene expression in the sand fly midgut.</title>
        <authorList>
            <person name="Coutinho-Abreu I.V."/>
            <person name="Serafim T.D."/>
            <person name="Meneses C."/>
            <person name="Kamhawi S."/>
            <person name="Oliveira F."/>
            <person name="Valenzuela J.G."/>
        </authorList>
    </citation>
    <scope>NUCLEOTIDE SEQUENCE</scope>
    <source>
        <strain evidence="5">Jacobina</strain>
        <tissue evidence="5">Midgut</tissue>
    </source>
</reference>
<evidence type="ECO:0000313" key="5">
    <source>
        <dbReference type="EMBL" id="MBC1174165.1"/>
    </source>
</evidence>
<evidence type="ECO:0000259" key="3">
    <source>
        <dbReference type="PROSITE" id="PS50052"/>
    </source>
</evidence>
<dbReference type="InterPro" id="IPR036034">
    <property type="entry name" value="PDZ_sf"/>
</dbReference>
<feature type="domain" description="PDZ" evidence="4">
    <location>
        <begin position="1267"/>
        <end position="1347"/>
    </location>
</feature>
<keyword evidence="7" id="KW-1185">Reference proteome</keyword>
<dbReference type="SUPFAM" id="SSF50156">
    <property type="entry name" value="PDZ domain-like"/>
    <property type="match status" value="4"/>
</dbReference>
<feature type="compositionally biased region" description="Polar residues" evidence="2">
    <location>
        <begin position="872"/>
        <end position="891"/>
    </location>
</feature>
<keyword evidence="1" id="KW-0175">Coiled coil</keyword>
<dbReference type="Pfam" id="PF00625">
    <property type="entry name" value="Guanylate_kin"/>
    <property type="match status" value="1"/>
</dbReference>
<dbReference type="PANTHER" id="PTHR46360:SF1">
    <property type="entry name" value="DISKS LARGE HOMOLOG 5"/>
    <property type="match status" value="1"/>
</dbReference>
<dbReference type="EnsemblMetazoa" id="LLOJ009477-RA">
    <property type="protein sequence ID" value="LLOJ009477-PA"/>
    <property type="gene ID" value="LLOJ009477"/>
</dbReference>
<keyword evidence="5" id="KW-0808">Transferase</keyword>
<dbReference type="CDD" id="cd06767">
    <property type="entry name" value="PDZ3_DLG5-like"/>
    <property type="match status" value="1"/>
</dbReference>
<feature type="domain" description="Guanylate kinase-like" evidence="3">
    <location>
        <begin position="1733"/>
        <end position="1881"/>
    </location>
</feature>
<dbReference type="VEuPathDB" id="VectorBase:LLOJ009477"/>
<evidence type="ECO:0000256" key="2">
    <source>
        <dbReference type="SAM" id="MobiDB-lite"/>
    </source>
</evidence>
<dbReference type="EMBL" id="AJWK01032870">
    <property type="status" value="NOT_ANNOTATED_CDS"/>
    <property type="molecule type" value="Genomic_DNA"/>
</dbReference>
<dbReference type="EMBL" id="GITU01005462">
    <property type="protein sequence ID" value="MBC1174165.1"/>
    <property type="molecule type" value="Transcribed_RNA"/>
</dbReference>
<dbReference type="Gene3D" id="3.40.50.300">
    <property type="entry name" value="P-loop containing nucleotide triphosphate hydrolases"/>
    <property type="match status" value="1"/>
</dbReference>
<feature type="region of interest" description="Disordered" evidence="2">
    <location>
        <begin position="853"/>
        <end position="901"/>
    </location>
</feature>
<dbReference type="PANTHER" id="PTHR46360">
    <property type="entry name" value="DISKS LARGE HOMOLOG 5"/>
    <property type="match status" value="1"/>
</dbReference>
<reference evidence="7" key="1">
    <citation type="submission" date="2012-05" db="EMBL/GenBank/DDBJ databases">
        <title>Whole Genome Assembly of Lutzomyia longipalpis.</title>
        <authorList>
            <person name="Richards S."/>
            <person name="Qu C."/>
            <person name="Dillon R."/>
            <person name="Worley K."/>
            <person name="Scherer S."/>
            <person name="Batterton M."/>
            <person name="Taylor A."/>
            <person name="Hawes A."/>
            <person name="Hernandez B."/>
            <person name="Kovar C."/>
            <person name="Mandapat C."/>
            <person name="Pham C."/>
            <person name="Qu C."/>
            <person name="Jing C."/>
            <person name="Bess C."/>
            <person name="Bandaranaike D."/>
            <person name="Ngo D."/>
            <person name="Ongeri F."/>
            <person name="Arias F."/>
            <person name="Lara F."/>
            <person name="Weissenberger G."/>
            <person name="Kamau G."/>
            <person name="Han H."/>
            <person name="Shen H."/>
            <person name="Dinh H."/>
            <person name="Khalil I."/>
            <person name="Jones J."/>
            <person name="Shafer J."/>
            <person name="Jayaseelan J."/>
            <person name="Quiroz J."/>
            <person name="Blankenburg K."/>
            <person name="Nguyen L."/>
            <person name="Jackson L."/>
            <person name="Francisco L."/>
            <person name="Tang L.-Y."/>
            <person name="Pu L.-L."/>
            <person name="Perales L."/>
            <person name="Lorensuhewa L."/>
            <person name="Munidasa M."/>
            <person name="Coyle M."/>
            <person name="Taylor M."/>
            <person name="Puazo M."/>
            <person name="Firestine M."/>
            <person name="Scheel M."/>
            <person name="Javaid M."/>
            <person name="Wang M."/>
            <person name="Li M."/>
            <person name="Tabassum N."/>
            <person name="Saada N."/>
            <person name="Osuji N."/>
            <person name="Aqrawi P."/>
            <person name="Fu Q."/>
            <person name="Thornton R."/>
            <person name="Raj R."/>
            <person name="Goodspeed R."/>
            <person name="Mata R."/>
            <person name="Najjar R."/>
            <person name="Gubbala S."/>
            <person name="Lee S."/>
            <person name="Denson S."/>
            <person name="Patil S."/>
            <person name="Macmil S."/>
            <person name="Qi S."/>
            <person name="Matskevitch T."/>
            <person name="Palculict T."/>
            <person name="Mathew T."/>
            <person name="Vee V."/>
            <person name="Velamala V."/>
            <person name="Korchina V."/>
            <person name="Cai W."/>
            <person name="Liu W."/>
            <person name="Dai W."/>
            <person name="Zou X."/>
            <person name="Zhu Y."/>
            <person name="Zhang Y."/>
            <person name="Wu Y.-Q."/>
            <person name="Xin Y."/>
            <person name="Nazarath L."/>
            <person name="Kovar C."/>
            <person name="Han Y."/>
            <person name="Muzny D."/>
            <person name="Gibbs R."/>
        </authorList>
    </citation>
    <scope>NUCLEOTIDE SEQUENCE [LARGE SCALE GENOMIC DNA]</scope>
    <source>
        <strain evidence="7">Jacobina</strain>
    </source>
</reference>
<dbReference type="InterPro" id="IPR027417">
    <property type="entry name" value="P-loop_NTPase"/>
</dbReference>
<dbReference type="PROSITE" id="PS50052">
    <property type="entry name" value="GUANYLATE_KINASE_2"/>
    <property type="match status" value="1"/>
</dbReference>
<sequence>MAASGDPTMENNGSAILTDSVEEPWLHPVTPPWRTMDQDFGSFGASGNNNAHAYDAMKDQLDEAMTEISSLKRQYIDSKRRCDSAQERLEYYREQYTAAMNQLETAVQESSSLRANFAKSNSEKNRLEQKVHHLEKKLARMIESMKLENGNSQTICAFLEQYNELKKKYEQNKTECEKLVKDAELYKKKCDELIDEHNSLAIEKDELKHQLLMAIRQLDSVQRERDERSQQLKHNDDVIKGLNQVLESKCIELRRSTEQRNAAEQELSLILSEKDTVLKENQKLSDDLVIVMKKSTEFEGRYKEEKQALLYDNERLKNELEASLHYREDLLKECESLRQTCKEQTLKASSGSGDHVKHADFKSTSNESWSKELTEEKDKIAQELEAAKQENEILRKSLDKARNEVIKASQDTDLAKSRRDWAITEREKNCPGTVKILCDELRKERDTAISELLAAIRDSENIKKQKDEACREIEQLREHLEAQPPAPSRNSARWSCASYDVEPFRKMDTEIIDIDISGLPTDGELGLVLDGGRDDSQSGGDNGVYVVSVVKDSVVDGKLKPNDCIIQVNNLDCTSVSRRIVLESIRSSAPRCKVVVKRQLMNASHLYTATLNMKTGRSHGLCLESGIYISKIEPGSLAARDNNLAIGDRIISINRKALDATKSISDALQLLEETRNDTLVFVALKQIGQMNSNNRALMYNKMVNICTQTEEPPTRLNDKGGTKRGSIPVSNMEFPFKPAATPTAKSTSKITDLIKMTFRGKSQKNSAEAEETLTQENDAILLLDSVLNSENTSKSSVLKRSKRKKESKESKSMGTWPRANVIAHENISGTIVQNRKKERPALTLFTGALQAKEEKNNRKGEDYFESCPPSKAPTTTAKSSVANNPNRNSNPIPYHVQSPPPNILNRHSVYRSIEHEPIVPMGSSGLGPGQVLSGSGGVNTYARAPKYLDFERYQPHHHHHPNRMSLNLTPSDNSLLYNLNEKLRGGNLLLNQQQGQQNSLDIISLKSQNSIDSFLAPKSPPSLDPPTKPPSREAVDYYALKKMTRNVSKYPSDSENLSPDTVVAGGINAGNTSTLPSYSRFQSINAPPSRNQVLFPVVPIHPHHNHGYRHVSPLTLPPTAHSTDSTGLLGGGGGGSIPEKSEFDSYIPSYHHSHGTSIDYQYNKHRFQATKDRDDMQAPYSSGYEGGTFPRKKETPRFRIPSNPSVTSKGSGVKNSTGSIEHHGSERGSPMPTFQVEVLSHGSNLNKRNTMSDYCYGQKPSPGDLRRVTIDKSVEPLGITIRCNNNGGGIFVSTVTENSIASQVGLQTGDQLLEVCGLNMRSATYELAASVLRQCGNSMTMLVQYNPDSSEFQNITQISDVSLIVPPNSFSEYDPDAGHSTDEDENISLSGSSTPRNSPSVARTLQLRNQSAAKSATTTQQLIQRGIFPPSTVASSAQSKKSPFSGPTASPTVETMMKQSAVSVGANVYQEEPRMLIIETKKKSLGISFVGGNKTGIFVHRVQSESLGDNAGIRVGDQILEFNGVDLRAATAEQAWLEIAKSVDKVSVVVQHNMQKFNQIDPDQESIDSLYIKVAFDRTGDIGESDLRFVKDDVLYVDNTMFTGTPGLWRAWTLDEYGHRISCGLIPSQTKVEEEQRLHQDTTDADNTSRRSTTSARRSFFRRKKHQRSSSRDSKELASFSNTQLSWFSDSGMLNDETTINSYIRMERLDYPSYRPVLVLGPLAECVVDKLQTDFPKEFERCKLQPMNCSEETLEKNLHNNVYVDYRRRGNIFECTTIQAIKDVRDKKRHCILDICISAVDRVQRCQIYPIVLLLRFRSAKQIKEVKDSRYSTDKISAKAAKEMYEHALKLETDYGQFISAVIPAGVNIHHMSSQVKAAVEDEQKKVLWIPFSTNLAS</sequence>
<dbReference type="SMART" id="SM00228">
    <property type="entry name" value="PDZ"/>
    <property type="match status" value="4"/>
</dbReference>